<dbReference type="Proteomes" id="UP000886523">
    <property type="component" value="Unassembled WGS sequence"/>
</dbReference>
<reference evidence="1" key="1">
    <citation type="journal article" date="2020" name="Nat. Commun.">
        <title>Large-scale genome sequencing of mycorrhizal fungi provides insights into the early evolution of symbiotic traits.</title>
        <authorList>
            <person name="Miyauchi S."/>
            <person name="Kiss E."/>
            <person name="Kuo A."/>
            <person name="Drula E."/>
            <person name="Kohler A."/>
            <person name="Sanchez-Garcia M."/>
            <person name="Morin E."/>
            <person name="Andreopoulos B."/>
            <person name="Barry K.W."/>
            <person name="Bonito G."/>
            <person name="Buee M."/>
            <person name="Carver A."/>
            <person name="Chen C."/>
            <person name="Cichocki N."/>
            <person name="Clum A."/>
            <person name="Culley D."/>
            <person name="Crous P.W."/>
            <person name="Fauchery L."/>
            <person name="Girlanda M."/>
            <person name="Hayes R.D."/>
            <person name="Keri Z."/>
            <person name="LaButti K."/>
            <person name="Lipzen A."/>
            <person name="Lombard V."/>
            <person name="Magnuson J."/>
            <person name="Maillard F."/>
            <person name="Murat C."/>
            <person name="Nolan M."/>
            <person name="Ohm R.A."/>
            <person name="Pangilinan J."/>
            <person name="Pereira M.F."/>
            <person name="Perotto S."/>
            <person name="Peter M."/>
            <person name="Pfister S."/>
            <person name="Riley R."/>
            <person name="Sitrit Y."/>
            <person name="Stielow J.B."/>
            <person name="Szollosi G."/>
            <person name="Zifcakova L."/>
            <person name="Stursova M."/>
            <person name="Spatafora J.W."/>
            <person name="Tedersoo L."/>
            <person name="Vaario L.M."/>
            <person name="Yamada A."/>
            <person name="Yan M."/>
            <person name="Wang P."/>
            <person name="Xu J."/>
            <person name="Bruns T."/>
            <person name="Baldrian P."/>
            <person name="Vilgalys R."/>
            <person name="Dunand C."/>
            <person name="Henrissat B."/>
            <person name="Grigoriev I.V."/>
            <person name="Hibbett D."/>
            <person name="Nagy L.G."/>
            <person name="Martin F.M."/>
        </authorList>
    </citation>
    <scope>NUCLEOTIDE SEQUENCE</scope>
    <source>
        <strain evidence="1">UP504</strain>
    </source>
</reference>
<evidence type="ECO:0000313" key="2">
    <source>
        <dbReference type="Proteomes" id="UP000886523"/>
    </source>
</evidence>
<accession>A0A9P6AFW2</accession>
<dbReference type="EMBL" id="MU129173">
    <property type="protein sequence ID" value="KAF9505122.1"/>
    <property type="molecule type" value="Genomic_DNA"/>
</dbReference>
<name>A0A9P6AFW2_9AGAM</name>
<dbReference type="InterPro" id="IPR013762">
    <property type="entry name" value="Integrase-like_cat_sf"/>
</dbReference>
<gene>
    <name evidence="1" type="ORF">BS47DRAFT_1307151</name>
</gene>
<dbReference type="Gene3D" id="1.10.443.10">
    <property type="entry name" value="Intergrase catalytic core"/>
    <property type="match status" value="1"/>
</dbReference>
<feature type="non-terminal residue" evidence="1">
    <location>
        <position position="1"/>
    </location>
</feature>
<dbReference type="GO" id="GO:0006310">
    <property type="term" value="P:DNA recombination"/>
    <property type="evidence" value="ECO:0007669"/>
    <property type="project" value="InterPro"/>
</dbReference>
<keyword evidence="2" id="KW-1185">Reference proteome</keyword>
<evidence type="ECO:0000313" key="1">
    <source>
        <dbReference type="EMBL" id="KAF9505122.1"/>
    </source>
</evidence>
<dbReference type="OrthoDB" id="5598396at2759"/>
<comment type="caution">
    <text evidence="1">The sequence shown here is derived from an EMBL/GenBank/DDBJ whole genome shotgun (WGS) entry which is preliminary data.</text>
</comment>
<protein>
    <recommendedName>
        <fullName evidence="3">Integrase</fullName>
    </recommendedName>
</protein>
<organism evidence="1 2">
    <name type="scientific">Hydnum rufescens UP504</name>
    <dbReference type="NCBI Taxonomy" id="1448309"/>
    <lineage>
        <taxon>Eukaryota</taxon>
        <taxon>Fungi</taxon>
        <taxon>Dikarya</taxon>
        <taxon>Basidiomycota</taxon>
        <taxon>Agaricomycotina</taxon>
        <taxon>Agaricomycetes</taxon>
        <taxon>Cantharellales</taxon>
        <taxon>Hydnaceae</taxon>
        <taxon>Hydnum</taxon>
    </lineage>
</organism>
<sequence>NYIAGHSFCSGRVTHLALMGVADDKIKALGQWSSEAFWMYIWKNPVVIMALI</sequence>
<proteinExistence type="predicted"/>
<dbReference type="AlphaFoldDB" id="A0A9P6AFW2"/>
<dbReference type="GO" id="GO:0003677">
    <property type="term" value="F:DNA binding"/>
    <property type="evidence" value="ECO:0007669"/>
    <property type="project" value="InterPro"/>
</dbReference>
<evidence type="ECO:0008006" key="3">
    <source>
        <dbReference type="Google" id="ProtNLM"/>
    </source>
</evidence>
<dbReference type="GO" id="GO:0015074">
    <property type="term" value="P:DNA integration"/>
    <property type="evidence" value="ECO:0007669"/>
    <property type="project" value="InterPro"/>
</dbReference>